<dbReference type="SUPFAM" id="SSF53756">
    <property type="entry name" value="UDP-Glycosyltransferase/glycogen phosphorylase"/>
    <property type="match status" value="1"/>
</dbReference>
<dbReference type="PANTHER" id="PTHR45825:SF11">
    <property type="entry name" value="ALPHA AMYLASE DOMAIN-CONTAINING PROTEIN"/>
    <property type="match status" value="1"/>
</dbReference>
<dbReference type="PANTHER" id="PTHR45825">
    <property type="entry name" value="GRANULE-BOUND STARCH SYNTHASE 1, CHLOROPLASTIC/AMYLOPLASTIC"/>
    <property type="match status" value="1"/>
</dbReference>
<dbReference type="Proteomes" id="UP000824246">
    <property type="component" value="Unassembled WGS sequence"/>
</dbReference>
<keyword evidence="4" id="KW-0808">Transferase</keyword>
<evidence type="ECO:0000259" key="5">
    <source>
        <dbReference type="Pfam" id="PF08323"/>
    </source>
</evidence>
<dbReference type="GO" id="GO:0009011">
    <property type="term" value="F:alpha-1,4-glucan glucosyltransferase (ADP-glucose donor) activity"/>
    <property type="evidence" value="ECO:0007669"/>
    <property type="project" value="UniProtKB-EC"/>
</dbReference>
<evidence type="ECO:0000313" key="6">
    <source>
        <dbReference type="EMBL" id="HIX45115.1"/>
    </source>
</evidence>
<dbReference type="InterPro" id="IPR013534">
    <property type="entry name" value="Starch_synth_cat_dom"/>
</dbReference>
<keyword evidence="3" id="KW-0328">Glycosyltransferase</keyword>
<evidence type="ECO:0000313" key="7">
    <source>
        <dbReference type="Proteomes" id="UP000824246"/>
    </source>
</evidence>
<organism evidence="6 7">
    <name type="scientific">Candidatus Barnesiella excrementipullorum</name>
    <dbReference type="NCBI Taxonomy" id="2838479"/>
    <lineage>
        <taxon>Bacteria</taxon>
        <taxon>Pseudomonadati</taxon>
        <taxon>Bacteroidota</taxon>
        <taxon>Bacteroidia</taxon>
        <taxon>Bacteroidales</taxon>
        <taxon>Barnesiellaceae</taxon>
        <taxon>Barnesiella</taxon>
    </lineage>
</organism>
<accession>A0A9D2APH3</accession>
<gene>
    <name evidence="6" type="ORF">H9982_02730</name>
</gene>
<evidence type="ECO:0000256" key="1">
    <source>
        <dbReference type="ARBA" id="ARBA00001478"/>
    </source>
</evidence>
<evidence type="ECO:0000256" key="4">
    <source>
        <dbReference type="ARBA" id="ARBA00022679"/>
    </source>
</evidence>
<dbReference type="Pfam" id="PF08323">
    <property type="entry name" value="Glyco_transf_5"/>
    <property type="match status" value="1"/>
</dbReference>
<comment type="caution">
    <text evidence="6">The sequence shown here is derived from an EMBL/GenBank/DDBJ whole genome shotgun (WGS) entry which is preliminary data.</text>
</comment>
<evidence type="ECO:0000256" key="3">
    <source>
        <dbReference type="ARBA" id="ARBA00022676"/>
    </source>
</evidence>
<dbReference type="AlphaFoldDB" id="A0A9D2APH3"/>
<name>A0A9D2APH3_9BACT</name>
<feature type="domain" description="Starch synthase catalytic" evidence="5">
    <location>
        <begin position="5"/>
        <end position="238"/>
    </location>
</feature>
<sequence>MSKTKILFVTQEMIPYMPETEIAKTCRELPQAIQERGHEIRTFMPKYGSINERRNQLHEVIRLSGMNLIIDDTDHPLIIKVASIQAARMQVYFTDNDDYFQRKVGEVMDEANREDNDERSIFYARGVLETVKKLRWEPDIIHCHGWLASLVPLYIKKSYADDPCFRNSKIVYSVYDNAFTRPFDPKFAEKIIFRNITEEDLPFANGTEVDYRTLTKFAIDYSDGIAAGSAQIDPEIEQYIETSHKPFLPYQTDEVRADAFDEFYDKVWNANQ</sequence>
<reference evidence="6" key="2">
    <citation type="submission" date="2021-04" db="EMBL/GenBank/DDBJ databases">
        <authorList>
            <person name="Gilroy R."/>
        </authorList>
    </citation>
    <scope>NUCLEOTIDE SEQUENCE</scope>
    <source>
        <strain evidence="6">ChiHjej12B11-16260</strain>
    </source>
</reference>
<comment type="catalytic activity">
    <reaction evidence="1">
        <text>[(1-&gt;4)-alpha-D-glucosyl](n) + ADP-alpha-D-glucose = [(1-&gt;4)-alpha-D-glucosyl](n+1) + ADP + H(+)</text>
        <dbReference type="Rhea" id="RHEA:18189"/>
        <dbReference type="Rhea" id="RHEA-COMP:9584"/>
        <dbReference type="Rhea" id="RHEA-COMP:9587"/>
        <dbReference type="ChEBI" id="CHEBI:15378"/>
        <dbReference type="ChEBI" id="CHEBI:15444"/>
        <dbReference type="ChEBI" id="CHEBI:57498"/>
        <dbReference type="ChEBI" id="CHEBI:456216"/>
        <dbReference type="EC" id="2.4.1.21"/>
    </reaction>
</comment>
<proteinExistence type="predicted"/>
<reference evidence="6" key="1">
    <citation type="journal article" date="2021" name="PeerJ">
        <title>Extensive microbial diversity within the chicken gut microbiome revealed by metagenomics and culture.</title>
        <authorList>
            <person name="Gilroy R."/>
            <person name="Ravi A."/>
            <person name="Getino M."/>
            <person name="Pursley I."/>
            <person name="Horton D.L."/>
            <person name="Alikhan N.F."/>
            <person name="Baker D."/>
            <person name="Gharbi K."/>
            <person name="Hall N."/>
            <person name="Watson M."/>
            <person name="Adriaenssens E.M."/>
            <person name="Foster-Nyarko E."/>
            <person name="Jarju S."/>
            <person name="Secka A."/>
            <person name="Antonio M."/>
            <person name="Oren A."/>
            <person name="Chaudhuri R.R."/>
            <person name="La Ragione R."/>
            <person name="Hildebrand F."/>
            <person name="Pallen M.J."/>
        </authorList>
    </citation>
    <scope>NUCLEOTIDE SEQUENCE</scope>
    <source>
        <strain evidence="6">ChiHjej12B11-16260</strain>
    </source>
</reference>
<dbReference type="EMBL" id="DXFB01000073">
    <property type="protein sequence ID" value="HIX45115.1"/>
    <property type="molecule type" value="Genomic_DNA"/>
</dbReference>
<dbReference type="EC" id="2.4.1.21" evidence="2"/>
<evidence type="ECO:0000256" key="2">
    <source>
        <dbReference type="ARBA" id="ARBA00012588"/>
    </source>
</evidence>
<dbReference type="Gene3D" id="3.40.50.2000">
    <property type="entry name" value="Glycogen Phosphorylase B"/>
    <property type="match status" value="1"/>
</dbReference>
<protein>
    <recommendedName>
        <fullName evidence="2">starch synthase</fullName>
        <ecNumber evidence="2">2.4.1.21</ecNumber>
    </recommendedName>
</protein>